<feature type="transmembrane region" description="Helical" evidence="4">
    <location>
        <begin position="174"/>
        <end position="191"/>
    </location>
</feature>
<name>A0A7X4LKH7_9VIBR</name>
<dbReference type="InterPro" id="IPR043128">
    <property type="entry name" value="Rev_trsase/Diguanyl_cyclase"/>
</dbReference>
<dbReference type="CDD" id="cd01949">
    <property type="entry name" value="GGDEF"/>
    <property type="match status" value="1"/>
</dbReference>
<dbReference type="GO" id="GO:0043709">
    <property type="term" value="P:cell adhesion involved in single-species biofilm formation"/>
    <property type="evidence" value="ECO:0007669"/>
    <property type="project" value="TreeGrafter"/>
</dbReference>
<dbReference type="GO" id="GO:0052621">
    <property type="term" value="F:diguanylate cyclase activity"/>
    <property type="evidence" value="ECO:0007669"/>
    <property type="project" value="UniProtKB-EC"/>
</dbReference>
<dbReference type="PANTHER" id="PTHR45138">
    <property type="entry name" value="REGULATORY COMPONENTS OF SENSORY TRANSDUCTION SYSTEM"/>
    <property type="match status" value="1"/>
</dbReference>
<evidence type="ECO:0000259" key="5">
    <source>
        <dbReference type="PROSITE" id="PS50887"/>
    </source>
</evidence>
<dbReference type="InterPro" id="IPR029787">
    <property type="entry name" value="Nucleotide_cyclase"/>
</dbReference>
<dbReference type="AlphaFoldDB" id="A0A7X4LKH7"/>
<keyword evidence="7" id="KW-1185">Reference proteome</keyword>
<sequence>MNNKLNSMTPSRVIRFLIGDDNVPTFHRVHHTFLMVSFCFYVFAGLFNTLFLHLYYLFNIAFITLGLSQIVIWYYSRFKNHFRSMAILYIALHYLFIIPANWFFNAGSQGPTFAYLYLAVIYSVFVFSELKVFNAFVVLILLGVPSGLLIIEYYYPASIFGYSGAMSRLTDLVINYFISIAILITVVVLYTQALKREVRRANSYSRQLQLISETDGLTQLKNRSYCVNALRRIEAENKNFNVIILDIDHFKNINDTYGHDVGDIVLKKVSNILKMHSQKHGALLSRYGGEEFLVITFFQSFDQTIYLAESLRNAISRAYYGLPKNVTISLGVAKSVPNEEYSNVIKRADQALYHSKHIGRNSVSTFATE</sequence>
<feature type="transmembrane region" description="Helical" evidence="4">
    <location>
        <begin position="32"/>
        <end position="50"/>
    </location>
</feature>
<dbReference type="SMART" id="SM00267">
    <property type="entry name" value="GGDEF"/>
    <property type="match status" value="1"/>
</dbReference>
<comment type="caution">
    <text evidence="6">The sequence shown here is derived from an EMBL/GenBank/DDBJ whole genome shotgun (WGS) entry which is preliminary data.</text>
</comment>
<dbReference type="InterPro" id="IPR050469">
    <property type="entry name" value="Diguanylate_Cyclase"/>
</dbReference>
<dbReference type="EMBL" id="WEKT01000015">
    <property type="protein sequence ID" value="MZI93643.1"/>
    <property type="molecule type" value="Genomic_DNA"/>
</dbReference>
<dbReference type="NCBIfam" id="TIGR00254">
    <property type="entry name" value="GGDEF"/>
    <property type="match status" value="1"/>
</dbReference>
<feature type="transmembrane region" description="Helical" evidence="4">
    <location>
        <begin position="110"/>
        <end position="128"/>
    </location>
</feature>
<dbReference type="PANTHER" id="PTHR45138:SF9">
    <property type="entry name" value="DIGUANYLATE CYCLASE DGCM-RELATED"/>
    <property type="match status" value="1"/>
</dbReference>
<dbReference type="PROSITE" id="PS50887">
    <property type="entry name" value="GGDEF"/>
    <property type="match status" value="1"/>
</dbReference>
<evidence type="ECO:0000313" key="7">
    <source>
        <dbReference type="Proteomes" id="UP000462621"/>
    </source>
</evidence>
<evidence type="ECO:0000256" key="1">
    <source>
        <dbReference type="ARBA" id="ARBA00001946"/>
    </source>
</evidence>
<feature type="domain" description="GGDEF" evidence="5">
    <location>
        <begin position="238"/>
        <end position="368"/>
    </location>
</feature>
<dbReference type="GO" id="GO:1902201">
    <property type="term" value="P:negative regulation of bacterial-type flagellum-dependent cell motility"/>
    <property type="evidence" value="ECO:0007669"/>
    <property type="project" value="TreeGrafter"/>
</dbReference>
<dbReference type="InterPro" id="IPR000160">
    <property type="entry name" value="GGDEF_dom"/>
</dbReference>
<feature type="transmembrane region" description="Helical" evidence="4">
    <location>
        <begin position="135"/>
        <end position="154"/>
    </location>
</feature>
<keyword evidence="4" id="KW-1133">Transmembrane helix</keyword>
<gene>
    <name evidence="6" type="ORF">F9817_10580</name>
</gene>
<protein>
    <recommendedName>
        <fullName evidence="2">diguanylate cyclase</fullName>
        <ecNumber evidence="2">2.7.7.65</ecNumber>
    </recommendedName>
</protein>
<evidence type="ECO:0000256" key="3">
    <source>
        <dbReference type="ARBA" id="ARBA00034247"/>
    </source>
</evidence>
<comment type="catalytic activity">
    <reaction evidence="3">
        <text>2 GTP = 3',3'-c-di-GMP + 2 diphosphate</text>
        <dbReference type="Rhea" id="RHEA:24898"/>
        <dbReference type="ChEBI" id="CHEBI:33019"/>
        <dbReference type="ChEBI" id="CHEBI:37565"/>
        <dbReference type="ChEBI" id="CHEBI:58805"/>
        <dbReference type="EC" id="2.7.7.65"/>
    </reaction>
</comment>
<dbReference type="FunFam" id="3.30.70.270:FF:000001">
    <property type="entry name" value="Diguanylate cyclase domain protein"/>
    <property type="match status" value="1"/>
</dbReference>
<keyword evidence="4" id="KW-0472">Membrane</keyword>
<evidence type="ECO:0000256" key="4">
    <source>
        <dbReference type="SAM" id="Phobius"/>
    </source>
</evidence>
<feature type="transmembrane region" description="Helical" evidence="4">
    <location>
        <begin position="87"/>
        <end position="104"/>
    </location>
</feature>
<evidence type="ECO:0000256" key="2">
    <source>
        <dbReference type="ARBA" id="ARBA00012528"/>
    </source>
</evidence>
<dbReference type="Gene3D" id="3.30.70.270">
    <property type="match status" value="1"/>
</dbReference>
<dbReference type="Proteomes" id="UP000462621">
    <property type="component" value="Unassembled WGS sequence"/>
</dbReference>
<feature type="transmembrane region" description="Helical" evidence="4">
    <location>
        <begin position="56"/>
        <end position="75"/>
    </location>
</feature>
<dbReference type="SUPFAM" id="SSF55073">
    <property type="entry name" value="Nucleotide cyclase"/>
    <property type="match status" value="1"/>
</dbReference>
<keyword evidence="4" id="KW-0812">Transmembrane</keyword>
<comment type="cofactor">
    <cofactor evidence="1">
        <name>Mg(2+)</name>
        <dbReference type="ChEBI" id="CHEBI:18420"/>
    </cofactor>
</comment>
<dbReference type="RefSeq" id="WP_161155291.1">
    <property type="nucleotide sequence ID" value="NZ_WEKT01000015.1"/>
</dbReference>
<dbReference type="EC" id="2.7.7.65" evidence="2"/>
<dbReference type="Pfam" id="PF00990">
    <property type="entry name" value="GGDEF"/>
    <property type="match status" value="1"/>
</dbReference>
<reference evidence="6 7" key="1">
    <citation type="submission" date="2019-10" db="EMBL/GenBank/DDBJ databases">
        <title>Vibrio sp. nov. isolated from a shrimp pond.</title>
        <authorList>
            <person name="Gomez-Gil B."/>
            <person name="Enciso-Ibarra J."/>
            <person name="Enciso-Ibarra K."/>
            <person name="Bolan-Mejia C."/>
        </authorList>
    </citation>
    <scope>NUCLEOTIDE SEQUENCE [LARGE SCALE GENOMIC DNA]</scope>
    <source>
        <strain evidence="6 7">CAIM 722</strain>
    </source>
</reference>
<proteinExistence type="predicted"/>
<accession>A0A7X4LKH7</accession>
<evidence type="ECO:0000313" key="6">
    <source>
        <dbReference type="EMBL" id="MZI93643.1"/>
    </source>
</evidence>
<organism evidence="6 7">
    <name type="scientific">Vibrio eleionomae</name>
    <dbReference type="NCBI Taxonomy" id="2653505"/>
    <lineage>
        <taxon>Bacteria</taxon>
        <taxon>Pseudomonadati</taxon>
        <taxon>Pseudomonadota</taxon>
        <taxon>Gammaproteobacteria</taxon>
        <taxon>Vibrionales</taxon>
        <taxon>Vibrionaceae</taxon>
        <taxon>Vibrio</taxon>
    </lineage>
</organism>
<dbReference type="GO" id="GO:0005886">
    <property type="term" value="C:plasma membrane"/>
    <property type="evidence" value="ECO:0007669"/>
    <property type="project" value="TreeGrafter"/>
</dbReference>